<gene>
    <name evidence="1" type="ORF">S01H1_86234</name>
</gene>
<evidence type="ECO:0000313" key="1">
    <source>
        <dbReference type="EMBL" id="GAG46768.1"/>
    </source>
</evidence>
<accession>X0YDG8</accession>
<dbReference type="EMBL" id="BARS01059620">
    <property type="protein sequence ID" value="GAG46768.1"/>
    <property type="molecule type" value="Genomic_DNA"/>
</dbReference>
<comment type="caution">
    <text evidence="1">The sequence shown here is derived from an EMBL/GenBank/DDBJ whole genome shotgun (WGS) entry which is preliminary data.</text>
</comment>
<organism evidence="1">
    <name type="scientific">marine sediment metagenome</name>
    <dbReference type="NCBI Taxonomy" id="412755"/>
    <lineage>
        <taxon>unclassified sequences</taxon>
        <taxon>metagenomes</taxon>
        <taxon>ecological metagenomes</taxon>
    </lineage>
</organism>
<name>X0YDG8_9ZZZZ</name>
<protein>
    <submittedName>
        <fullName evidence="1">Uncharacterized protein</fullName>
    </submittedName>
</protein>
<proteinExistence type="predicted"/>
<sequence>KLVSMIALGYARGKQPADKKRGMKQLLRWEHY</sequence>
<dbReference type="AlphaFoldDB" id="X0YDG8"/>
<feature type="non-terminal residue" evidence="1">
    <location>
        <position position="1"/>
    </location>
</feature>
<reference evidence="1" key="1">
    <citation type="journal article" date="2014" name="Front. Microbiol.">
        <title>High frequency of phylogenetically diverse reductive dehalogenase-homologous genes in deep subseafloor sedimentary metagenomes.</title>
        <authorList>
            <person name="Kawai M."/>
            <person name="Futagami T."/>
            <person name="Toyoda A."/>
            <person name="Takaki Y."/>
            <person name="Nishi S."/>
            <person name="Hori S."/>
            <person name="Arai W."/>
            <person name="Tsubouchi T."/>
            <person name="Morono Y."/>
            <person name="Uchiyama I."/>
            <person name="Ito T."/>
            <person name="Fujiyama A."/>
            <person name="Inagaki F."/>
            <person name="Takami H."/>
        </authorList>
    </citation>
    <scope>NUCLEOTIDE SEQUENCE</scope>
    <source>
        <strain evidence="1">Expedition CK06-06</strain>
    </source>
</reference>